<dbReference type="InterPro" id="IPR027749">
    <property type="entry name" value="TTLL12"/>
</dbReference>
<name>A0A9D4CZE8_DREPO</name>
<dbReference type="Pfam" id="PF25556">
    <property type="entry name" value="SET_TTL"/>
    <property type="match status" value="1"/>
</dbReference>
<protein>
    <recommendedName>
        <fullName evidence="1">Tubulin--tyrosine ligase-like protein 12 SET-like domain-containing protein</fullName>
    </recommendedName>
</protein>
<dbReference type="Proteomes" id="UP000828390">
    <property type="component" value="Unassembled WGS sequence"/>
</dbReference>
<comment type="caution">
    <text evidence="2">The sequence shown here is derived from an EMBL/GenBank/DDBJ whole genome shotgun (WGS) entry which is preliminary data.</text>
</comment>
<dbReference type="Gene3D" id="3.30.470.20">
    <property type="entry name" value="ATP-grasp fold, B domain"/>
    <property type="match status" value="1"/>
</dbReference>
<sequence>MSSTAEANMSRHSNPYDEFILVHHLQLQNSCVPQLYWKTLFNKLKDEVFDAGNAFQIQLVEHEEEGEENDEPSPRSWRVVVNCEGRIKSMDERHIYLIDHAWTYRQHEARQYLTQVPSLKDRMCLLMDIDSDGREEKEVIDEILQEMWRFNNTYSIGNYELGTNERLPLWYIMDEFGSRIQHSDMPTFKMAPFLYGPQQTAFSIIWPVRDLENGEEVTRDYIPNIQHPERRKAMLLPWIHHDLRETSYQQPEPKDDFFSAHRIMETVPEKVGPVPPLPSDRKVRVCLDYPKAPELTDPRFEMVDTGEEADIIWTRQSFKDYCSLCSDGKFCYINQFPSEQCITVKDLLPVICRRAGTNGINSETLEGSPRWLPVSYNLNTELDKFVSYFQHREDKGLDNVWILKPWNLSNSADVTVTNNLNQILRITESGPKIACKYVSDCVTIHRADIASDVKVDFRFLTFLASVNPLKLYVYKPFSVRRGHKQYALTDFDDLLRHLTYVGLYEFNVYRPGMYTEQFIEPFEAENPDIKWSTVEESIHRALLEMFQAASSKPPPAGLGDFPLSRAIYGIDLLLKWDKNERGG</sequence>
<dbReference type="EMBL" id="JAIWYP010000011">
    <property type="protein sequence ID" value="KAH3736052.1"/>
    <property type="molecule type" value="Genomic_DNA"/>
</dbReference>
<evidence type="ECO:0000259" key="1">
    <source>
        <dbReference type="Pfam" id="PF25556"/>
    </source>
</evidence>
<evidence type="ECO:0000313" key="3">
    <source>
        <dbReference type="Proteomes" id="UP000828390"/>
    </source>
</evidence>
<proteinExistence type="predicted"/>
<organism evidence="2 3">
    <name type="scientific">Dreissena polymorpha</name>
    <name type="common">Zebra mussel</name>
    <name type="synonym">Mytilus polymorpha</name>
    <dbReference type="NCBI Taxonomy" id="45954"/>
    <lineage>
        <taxon>Eukaryota</taxon>
        <taxon>Metazoa</taxon>
        <taxon>Spiralia</taxon>
        <taxon>Lophotrochozoa</taxon>
        <taxon>Mollusca</taxon>
        <taxon>Bivalvia</taxon>
        <taxon>Autobranchia</taxon>
        <taxon>Heteroconchia</taxon>
        <taxon>Euheterodonta</taxon>
        <taxon>Imparidentia</taxon>
        <taxon>Neoheterodontei</taxon>
        <taxon>Myida</taxon>
        <taxon>Dreissenoidea</taxon>
        <taxon>Dreissenidae</taxon>
        <taxon>Dreissena</taxon>
    </lineage>
</organism>
<dbReference type="PANTHER" id="PTHR46088">
    <property type="entry name" value="TUBULIN--TYROSINE LIGASE-LIKE PROTEIN 12"/>
    <property type="match status" value="1"/>
</dbReference>
<gene>
    <name evidence="2" type="ORF">DPMN_042612</name>
</gene>
<dbReference type="InterPro" id="IPR057954">
    <property type="entry name" value="SET_TTL12"/>
</dbReference>
<dbReference type="GO" id="GO:0005737">
    <property type="term" value="C:cytoplasm"/>
    <property type="evidence" value="ECO:0007669"/>
    <property type="project" value="TreeGrafter"/>
</dbReference>
<feature type="domain" description="Tubulin--tyrosine ligase-like protein 12 SET-like" evidence="1">
    <location>
        <begin position="76"/>
        <end position="242"/>
    </location>
</feature>
<reference evidence="2" key="2">
    <citation type="submission" date="2020-11" db="EMBL/GenBank/DDBJ databases">
        <authorList>
            <person name="McCartney M.A."/>
            <person name="Auch B."/>
            <person name="Kono T."/>
            <person name="Mallez S."/>
            <person name="Becker A."/>
            <person name="Gohl D.M."/>
            <person name="Silverstein K.A.T."/>
            <person name="Koren S."/>
            <person name="Bechman K.B."/>
            <person name="Herman A."/>
            <person name="Abrahante J.E."/>
            <person name="Garbe J."/>
        </authorList>
    </citation>
    <scope>NUCLEOTIDE SEQUENCE</scope>
    <source>
        <strain evidence="2">Duluth1</strain>
        <tissue evidence="2">Whole animal</tissue>
    </source>
</reference>
<dbReference type="PROSITE" id="PS51221">
    <property type="entry name" value="TTL"/>
    <property type="match status" value="1"/>
</dbReference>
<dbReference type="PANTHER" id="PTHR46088:SF1">
    <property type="entry name" value="TUBULIN--TYROSINE LIGASE-LIKE PROTEIN 12"/>
    <property type="match status" value="1"/>
</dbReference>
<dbReference type="InterPro" id="IPR004344">
    <property type="entry name" value="TTL/TTLL_fam"/>
</dbReference>
<evidence type="ECO:0000313" key="2">
    <source>
        <dbReference type="EMBL" id="KAH3736052.1"/>
    </source>
</evidence>
<keyword evidence="3" id="KW-1185">Reference proteome</keyword>
<dbReference type="Pfam" id="PF03133">
    <property type="entry name" value="TTL"/>
    <property type="match status" value="1"/>
</dbReference>
<dbReference type="AlphaFoldDB" id="A0A9D4CZE8"/>
<accession>A0A9D4CZE8</accession>
<reference evidence="2" key="1">
    <citation type="journal article" date="2019" name="bioRxiv">
        <title>The Genome of the Zebra Mussel, Dreissena polymorpha: A Resource for Invasive Species Research.</title>
        <authorList>
            <person name="McCartney M.A."/>
            <person name="Auch B."/>
            <person name="Kono T."/>
            <person name="Mallez S."/>
            <person name="Zhang Y."/>
            <person name="Obille A."/>
            <person name="Becker A."/>
            <person name="Abrahante J.E."/>
            <person name="Garbe J."/>
            <person name="Badalamenti J.P."/>
            <person name="Herman A."/>
            <person name="Mangelson H."/>
            <person name="Liachko I."/>
            <person name="Sullivan S."/>
            <person name="Sone E.D."/>
            <person name="Koren S."/>
            <person name="Silverstein K.A.T."/>
            <person name="Beckman K.B."/>
            <person name="Gohl D.M."/>
        </authorList>
    </citation>
    <scope>NUCLEOTIDE SEQUENCE</scope>
    <source>
        <strain evidence="2">Duluth1</strain>
        <tissue evidence="2">Whole animal</tissue>
    </source>
</reference>